<dbReference type="Gene3D" id="1.20.1270.60">
    <property type="entry name" value="Arfaptin homology (AH) domain/BAR domain"/>
    <property type="match status" value="1"/>
</dbReference>
<dbReference type="SUPFAM" id="SSF103657">
    <property type="entry name" value="BAR/IMD domain-like"/>
    <property type="match status" value="1"/>
</dbReference>
<evidence type="ECO:0000256" key="6">
    <source>
        <dbReference type="SAM" id="Coils"/>
    </source>
</evidence>
<evidence type="ECO:0000256" key="4">
    <source>
        <dbReference type="ARBA" id="ARBA00022553"/>
    </source>
</evidence>
<keyword evidence="9" id="KW-1185">Reference proteome</keyword>
<evidence type="ECO:0000256" key="5">
    <source>
        <dbReference type="PROSITE-ProRule" id="PRU00192"/>
    </source>
</evidence>
<dbReference type="GO" id="GO:0005886">
    <property type="term" value="C:plasma membrane"/>
    <property type="evidence" value="ECO:0007669"/>
    <property type="project" value="TreeGrafter"/>
</dbReference>
<dbReference type="PANTHER" id="PTHR23065">
    <property type="entry name" value="PROLINE-SERINE-THREONINE PHOSPHATASE INTERACTING PROTEIN 1"/>
    <property type="match status" value="1"/>
</dbReference>
<keyword evidence="6" id="KW-0175">Coiled coil</keyword>
<protein>
    <recommendedName>
        <fullName evidence="7">SH3 domain-containing protein</fullName>
    </recommendedName>
</protein>
<evidence type="ECO:0000313" key="8">
    <source>
        <dbReference type="EMBL" id="GIQ85696.1"/>
    </source>
</evidence>
<accession>A0A9K3CYQ1</accession>
<dbReference type="InterPro" id="IPR027267">
    <property type="entry name" value="AH/BAR_dom_sf"/>
</dbReference>
<feature type="domain" description="SH3" evidence="7">
    <location>
        <begin position="348"/>
        <end position="406"/>
    </location>
</feature>
<evidence type="ECO:0000256" key="2">
    <source>
        <dbReference type="ARBA" id="ARBA00022443"/>
    </source>
</evidence>
<feature type="domain" description="SH3" evidence="7">
    <location>
        <begin position="263"/>
        <end position="321"/>
    </location>
</feature>
<dbReference type="PROSITE" id="PS50002">
    <property type="entry name" value="SH3"/>
    <property type="match status" value="2"/>
</dbReference>
<name>A0A9K3CYQ1_9EUKA</name>
<dbReference type="InterPro" id="IPR036028">
    <property type="entry name" value="SH3-like_dom_sf"/>
</dbReference>
<keyword evidence="2 5" id="KW-0728">SH3 domain</keyword>
<dbReference type="OrthoDB" id="10254720at2759"/>
<dbReference type="SUPFAM" id="SSF50044">
    <property type="entry name" value="SH3-domain"/>
    <property type="match status" value="2"/>
</dbReference>
<feature type="coiled-coil region" evidence="6">
    <location>
        <begin position="85"/>
        <end position="126"/>
    </location>
</feature>
<evidence type="ECO:0000256" key="3">
    <source>
        <dbReference type="ARBA" id="ARBA00022490"/>
    </source>
</evidence>
<organism evidence="8 9">
    <name type="scientific">Kipferlia bialata</name>
    <dbReference type="NCBI Taxonomy" id="797122"/>
    <lineage>
        <taxon>Eukaryota</taxon>
        <taxon>Metamonada</taxon>
        <taxon>Carpediemonas-like organisms</taxon>
        <taxon>Kipferlia</taxon>
    </lineage>
</organism>
<dbReference type="Pfam" id="PF00018">
    <property type="entry name" value="SH3_1"/>
    <property type="match status" value="1"/>
</dbReference>
<dbReference type="PANTHER" id="PTHR23065:SF7">
    <property type="entry name" value="NOSTRIN, ISOFORM H"/>
    <property type="match status" value="1"/>
</dbReference>
<comment type="subcellular location">
    <subcellularLocation>
        <location evidence="1">Cytoplasm</location>
    </subcellularLocation>
</comment>
<sequence>MLCTARPTFVNSFIETENKGVAQLKSLLSALPDPLDSSAVLRHTVSGLIQSRTAFNKTIQETVYQAVYDVRHRLSGDVATLMDGLDKAEKERRRSLQHLEKAARKAEDTLIQADTALDRLNRAKDEDGVEQSLLRALRQREAKDRRQADTAGFTHKEAFDAAKEVEGRYNAKVDETLTTLQTLDITRLSAMRSALMALSMGLGDMGSSISDASDEIGKMLGSFNAQDVVDAFARVSAVPGDRPSVEYVPPVSTVDVHQSVVQDIEGRARVIYGWDRQEEGELTVTQGQEVQVLSRADGWWHVVAGGEEGIVPGNRLEWLGGAEGEGEAETVAATLQEGDTTTVYDSEPVLFQVVAEFDREAEDEDELPLSLDCVLEVLEVLEGWYRGRDPQTGAEGMFPDNYVRRL</sequence>
<dbReference type="Gene3D" id="2.30.30.40">
    <property type="entry name" value="SH3 Domains"/>
    <property type="match status" value="2"/>
</dbReference>
<evidence type="ECO:0000313" key="9">
    <source>
        <dbReference type="Proteomes" id="UP000265618"/>
    </source>
</evidence>
<comment type="caution">
    <text evidence="8">The sequence shown here is derived from an EMBL/GenBank/DDBJ whole genome shotgun (WGS) entry which is preliminary data.</text>
</comment>
<reference evidence="8 9" key="1">
    <citation type="journal article" date="2018" name="PLoS ONE">
        <title>The draft genome of Kipferlia bialata reveals reductive genome evolution in fornicate parasites.</title>
        <authorList>
            <person name="Tanifuji G."/>
            <person name="Takabayashi S."/>
            <person name="Kume K."/>
            <person name="Takagi M."/>
            <person name="Nakayama T."/>
            <person name="Kamikawa R."/>
            <person name="Inagaki Y."/>
            <person name="Hashimoto T."/>
        </authorList>
    </citation>
    <scope>NUCLEOTIDE SEQUENCE [LARGE SCALE GENOMIC DNA]</scope>
    <source>
        <strain evidence="8">NY0173</strain>
    </source>
</reference>
<dbReference type="GO" id="GO:0043226">
    <property type="term" value="C:organelle"/>
    <property type="evidence" value="ECO:0007669"/>
    <property type="project" value="UniProtKB-ARBA"/>
</dbReference>
<dbReference type="GO" id="GO:0005737">
    <property type="term" value="C:cytoplasm"/>
    <property type="evidence" value="ECO:0007669"/>
    <property type="project" value="TreeGrafter"/>
</dbReference>
<dbReference type="CDD" id="cd00174">
    <property type="entry name" value="SH3"/>
    <property type="match status" value="1"/>
</dbReference>
<proteinExistence type="predicted"/>
<dbReference type="InterPro" id="IPR001452">
    <property type="entry name" value="SH3_domain"/>
</dbReference>
<evidence type="ECO:0000256" key="1">
    <source>
        <dbReference type="ARBA" id="ARBA00004496"/>
    </source>
</evidence>
<gene>
    <name evidence="8" type="ORF">KIPB_007407</name>
</gene>
<dbReference type="AlphaFoldDB" id="A0A9K3CYQ1"/>
<dbReference type="Proteomes" id="UP000265618">
    <property type="component" value="Unassembled WGS sequence"/>
</dbReference>
<dbReference type="SMART" id="SM00326">
    <property type="entry name" value="SH3"/>
    <property type="match status" value="2"/>
</dbReference>
<keyword evidence="4" id="KW-0597">Phosphoprotein</keyword>
<keyword evidence="3" id="KW-0963">Cytoplasm</keyword>
<evidence type="ECO:0000259" key="7">
    <source>
        <dbReference type="PROSITE" id="PS50002"/>
    </source>
</evidence>
<dbReference type="EMBL" id="BDIP01002082">
    <property type="protein sequence ID" value="GIQ85696.1"/>
    <property type="molecule type" value="Genomic_DNA"/>
</dbReference>
<dbReference type="Pfam" id="PF07653">
    <property type="entry name" value="SH3_2"/>
    <property type="match status" value="1"/>
</dbReference>